<keyword evidence="4 5" id="KW-0472">Membrane</keyword>
<dbReference type="GO" id="GO:1902201">
    <property type="term" value="P:negative regulation of bacterial-type flagellum-dependent cell motility"/>
    <property type="evidence" value="ECO:0007669"/>
    <property type="project" value="TreeGrafter"/>
</dbReference>
<dbReference type="Pfam" id="PF00990">
    <property type="entry name" value="GGDEF"/>
    <property type="match status" value="1"/>
</dbReference>
<dbReference type="InterPro" id="IPR043128">
    <property type="entry name" value="Rev_trsase/Diguanyl_cyclase"/>
</dbReference>
<dbReference type="InterPro" id="IPR029095">
    <property type="entry name" value="NarX-like_N"/>
</dbReference>
<dbReference type="PaxDb" id="610130-Closa_3876"/>
<dbReference type="AlphaFoldDB" id="D9R0F7"/>
<dbReference type="SUPFAM" id="SSF55785">
    <property type="entry name" value="PYP-like sensor domain (PAS domain)"/>
    <property type="match status" value="1"/>
</dbReference>
<keyword evidence="3 5" id="KW-1133">Transmembrane helix</keyword>
<organism evidence="8 9">
    <name type="scientific">Lacrimispora saccharolytica (strain ATCC 35040 / DSM 2544 / NRCC 2533 / WM1)</name>
    <name type="common">Clostridium saccharolyticum</name>
    <dbReference type="NCBI Taxonomy" id="610130"/>
    <lineage>
        <taxon>Bacteria</taxon>
        <taxon>Bacillati</taxon>
        <taxon>Bacillota</taxon>
        <taxon>Clostridia</taxon>
        <taxon>Lachnospirales</taxon>
        <taxon>Lachnospiraceae</taxon>
        <taxon>Lacrimispora</taxon>
    </lineage>
</organism>
<feature type="domain" description="PAC" evidence="6">
    <location>
        <begin position="300"/>
        <end position="350"/>
    </location>
</feature>
<sequence>MIEEEYSTIYKRLIRRFIISSFILLSVFMLKQFIIHYQIVQEENTSYIVNIAGRQRMLSQKVVKDMSLIQLDQTISDDERYKTDMEDSLELWKKSHYELLDLNKSETIFSNNSSRINQMYQDLEPIFISIIDEANLFLKESRESGADITKTNEHISTILFHESEYLKKMDSIVCTYEIEAKESVKLIEQTHTILFLIILLTIVFILIKIFIPLLDYLKSAFWNANESNKNLIKMFQTMKGALFVIKRDGQILFMNGDAEKIISKENNSKEILYLATSVNWIKFDVTELIEQVKNGDGRIEDIETTIEDKDGNMISVIISAVTGIYNGSEAVMINLFDVTAQKQAENALKNIAIKDELTGLYNRHFLESIIDEEFDRAKRYDIPLSAALLDLDHFKKVNDKWGHPVGDSVLKLTANLLQNNIRKSDYAIRIGGEELLILMPNTDSQGAYVTAEKVRKAIEEAIHPVVGRYTASFGVAERTMEEKYTDLYSRIDKALYQAKNNGRNRVVIADI</sequence>
<evidence type="ECO:0000313" key="8">
    <source>
        <dbReference type="EMBL" id="ADL06390.1"/>
    </source>
</evidence>
<keyword evidence="2 5" id="KW-0812">Transmembrane</keyword>
<dbReference type="PANTHER" id="PTHR45138">
    <property type="entry name" value="REGULATORY COMPONENTS OF SENSORY TRANSDUCTION SYSTEM"/>
    <property type="match status" value="1"/>
</dbReference>
<evidence type="ECO:0000256" key="5">
    <source>
        <dbReference type="SAM" id="Phobius"/>
    </source>
</evidence>
<dbReference type="RefSeq" id="WP_013274443.1">
    <property type="nucleotide sequence ID" value="NC_014376.1"/>
</dbReference>
<dbReference type="InterPro" id="IPR050469">
    <property type="entry name" value="Diguanylate_Cyclase"/>
</dbReference>
<feature type="transmembrane region" description="Helical" evidence="5">
    <location>
        <begin position="193"/>
        <end position="214"/>
    </location>
</feature>
<dbReference type="STRING" id="610130.Closa_3876"/>
<evidence type="ECO:0000256" key="4">
    <source>
        <dbReference type="ARBA" id="ARBA00023136"/>
    </source>
</evidence>
<dbReference type="PROSITE" id="PS50113">
    <property type="entry name" value="PAC"/>
    <property type="match status" value="1"/>
</dbReference>
<dbReference type="SUPFAM" id="SSF55073">
    <property type="entry name" value="Nucleotide cyclase"/>
    <property type="match status" value="1"/>
</dbReference>
<reference evidence="8" key="1">
    <citation type="submission" date="2010-07" db="EMBL/GenBank/DDBJ databases">
        <title>Complete sequence of Clostridium saccharolyticum WM1.</title>
        <authorList>
            <consortium name="US DOE Joint Genome Institute"/>
            <person name="Lucas S."/>
            <person name="Copeland A."/>
            <person name="Lapidus A."/>
            <person name="Cheng J.-F."/>
            <person name="Bruce D."/>
            <person name="Goodwin L."/>
            <person name="Pitluck S."/>
            <person name="Chertkov O."/>
            <person name="Detter J.C."/>
            <person name="Han C."/>
            <person name="Tapia R."/>
            <person name="Land M."/>
            <person name="Hauser L."/>
            <person name="Chang Y.-J."/>
            <person name="Jeffries C."/>
            <person name="Kyrpides N."/>
            <person name="Ivanova N."/>
            <person name="Mikhailova N."/>
            <person name="Mouttaki H."/>
            <person name="Lin L."/>
            <person name="Zhou J."/>
            <person name="Hemme C.L."/>
            <person name="Woyke T."/>
        </authorList>
    </citation>
    <scope>NUCLEOTIDE SEQUENCE [LARGE SCALE GENOMIC DNA]</scope>
    <source>
        <strain evidence="8">WM1</strain>
    </source>
</reference>
<evidence type="ECO:0000313" key="9">
    <source>
        <dbReference type="Proteomes" id="UP000001662"/>
    </source>
</evidence>
<dbReference type="EMBL" id="CP002109">
    <property type="protein sequence ID" value="ADL06390.1"/>
    <property type="molecule type" value="Genomic_DNA"/>
</dbReference>
<dbReference type="InterPro" id="IPR000700">
    <property type="entry name" value="PAS-assoc_C"/>
</dbReference>
<proteinExistence type="predicted"/>
<dbReference type="Gene3D" id="3.30.70.270">
    <property type="match status" value="1"/>
</dbReference>
<protein>
    <submittedName>
        <fullName evidence="8">Diguanylate cyclase with PAS/PAC sensor</fullName>
    </submittedName>
</protein>
<dbReference type="GO" id="GO:0043709">
    <property type="term" value="P:cell adhesion involved in single-species biofilm formation"/>
    <property type="evidence" value="ECO:0007669"/>
    <property type="project" value="TreeGrafter"/>
</dbReference>
<dbReference type="PANTHER" id="PTHR45138:SF9">
    <property type="entry name" value="DIGUANYLATE CYCLASE DGCM-RELATED"/>
    <property type="match status" value="1"/>
</dbReference>
<name>D9R0F7_LACSW</name>
<keyword evidence="9" id="KW-1185">Reference proteome</keyword>
<feature type="domain" description="GGDEF" evidence="7">
    <location>
        <begin position="382"/>
        <end position="511"/>
    </location>
</feature>
<evidence type="ECO:0000259" key="7">
    <source>
        <dbReference type="PROSITE" id="PS50887"/>
    </source>
</evidence>
<dbReference type="InterPro" id="IPR000160">
    <property type="entry name" value="GGDEF_dom"/>
</dbReference>
<comment type="subcellular location">
    <subcellularLocation>
        <location evidence="1">Membrane</location>
        <topology evidence="1">Multi-pass membrane protein</topology>
    </subcellularLocation>
</comment>
<evidence type="ECO:0000256" key="3">
    <source>
        <dbReference type="ARBA" id="ARBA00022989"/>
    </source>
</evidence>
<dbReference type="FunFam" id="3.30.70.270:FF:000001">
    <property type="entry name" value="Diguanylate cyclase domain protein"/>
    <property type="match status" value="1"/>
</dbReference>
<dbReference type="Proteomes" id="UP000001662">
    <property type="component" value="Chromosome"/>
</dbReference>
<gene>
    <name evidence="8" type="ordered locus">Closa_3876</name>
</gene>
<dbReference type="HOGENOM" id="CLU_541561_0_0_9"/>
<dbReference type="eggNOG" id="COG2199">
    <property type="taxonomic scope" value="Bacteria"/>
</dbReference>
<dbReference type="CDD" id="cd01949">
    <property type="entry name" value="GGDEF"/>
    <property type="match status" value="1"/>
</dbReference>
<dbReference type="Gene3D" id="3.30.450.20">
    <property type="entry name" value="PAS domain"/>
    <property type="match status" value="1"/>
</dbReference>
<dbReference type="Pfam" id="PF13675">
    <property type="entry name" value="PilJ"/>
    <property type="match status" value="1"/>
</dbReference>
<dbReference type="InterPro" id="IPR035965">
    <property type="entry name" value="PAS-like_dom_sf"/>
</dbReference>
<evidence type="ECO:0000259" key="6">
    <source>
        <dbReference type="PROSITE" id="PS50113"/>
    </source>
</evidence>
<dbReference type="NCBIfam" id="TIGR00229">
    <property type="entry name" value="sensory_box"/>
    <property type="match status" value="1"/>
</dbReference>
<dbReference type="SMART" id="SM00267">
    <property type="entry name" value="GGDEF"/>
    <property type="match status" value="1"/>
</dbReference>
<feature type="transmembrane region" description="Helical" evidence="5">
    <location>
        <begin position="13"/>
        <end position="30"/>
    </location>
</feature>
<evidence type="ECO:0000256" key="1">
    <source>
        <dbReference type="ARBA" id="ARBA00004141"/>
    </source>
</evidence>
<dbReference type="KEGG" id="csh:Closa_3876"/>
<dbReference type="NCBIfam" id="TIGR00254">
    <property type="entry name" value="GGDEF"/>
    <property type="match status" value="1"/>
</dbReference>
<evidence type="ECO:0000256" key="2">
    <source>
        <dbReference type="ARBA" id="ARBA00022692"/>
    </source>
</evidence>
<dbReference type="InterPro" id="IPR000014">
    <property type="entry name" value="PAS"/>
</dbReference>
<dbReference type="GO" id="GO:0052621">
    <property type="term" value="F:diguanylate cyclase activity"/>
    <property type="evidence" value="ECO:0007669"/>
    <property type="project" value="TreeGrafter"/>
</dbReference>
<dbReference type="InterPro" id="IPR029787">
    <property type="entry name" value="Nucleotide_cyclase"/>
</dbReference>
<accession>D9R0F7</accession>
<dbReference type="PROSITE" id="PS50887">
    <property type="entry name" value="GGDEF"/>
    <property type="match status" value="1"/>
</dbReference>
<dbReference type="GO" id="GO:0005886">
    <property type="term" value="C:plasma membrane"/>
    <property type="evidence" value="ECO:0007669"/>
    <property type="project" value="TreeGrafter"/>
</dbReference>